<keyword evidence="10" id="KW-1185">Reference proteome</keyword>
<dbReference type="GO" id="GO:0005634">
    <property type="term" value="C:nucleus"/>
    <property type="evidence" value="ECO:0007669"/>
    <property type="project" value="TreeGrafter"/>
</dbReference>
<dbReference type="PANTHER" id="PTHR19849">
    <property type="entry name" value="PHOSPHOLIPASE A-2-ACTIVATING PROTEIN"/>
    <property type="match status" value="1"/>
</dbReference>
<dbReference type="PROSITE" id="PS51396">
    <property type="entry name" value="PUL"/>
    <property type="match status" value="1"/>
</dbReference>
<evidence type="ECO:0000256" key="4">
    <source>
        <dbReference type="ARBA" id="ARBA00022737"/>
    </source>
</evidence>
<dbReference type="Pfam" id="PF09070">
    <property type="entry name" value="PFU"/>
    <property type="match status" value="1"/>
</dbReference>
<reference evidence="9 10" key="1">
    <citation type="submission" date="2016-06" db="EMBL/GenBank/DDBJ databases">
        <title>Evolution of pathogenesis and genome organization in the Tremellales.</title>
        <authorList>
            <person name="Cuomo C."/>
            <person name="Litvintseva A."/>
            <person name="Heitman J."/>
            <person name="Chen Y."/>
            <person name="Sun S."/>
            <person name="Springer D."/>
            <person name="Dromer F."/>
            <person name="Young S."/>
            <person name="Zeng Q."/>
            <person name="Chapman S."/>
            <person name="Gujja S."/>
            <person name="Saif S."/>
            <person name="Birren B."/>
        </authorList>
    </citation>
    <scope>NUCLEOTIDE SEQUENCE [LARGE SCALE GENOMIC DNA]</scope>
    <source>
        <strain evidence="9 10">CBS 6039</strain>
    </source>
</reference>
<dbReference type="SUPFAM" id="SSF50978">
    <property type="entry name" value="WD40 repeat-like"/>
    <property type="match status" value="1"/>
</dbReference>
<dbReference type="InterPro" id="IPR013535">
    <property type="entry name" value="PUL_dom"/>
</dbReference>
<evidence type="ECO:0000256" key="6">
    <source>
        <dbReference type="SAM" id="MobiDB-lite"/>
    </source>
</evidence>
<gene>
    <name evidence="9" type="ORF">L202_08233</name>
</gene>
<evidence type="ECO:0000259" key="7">
    <source>
        <dbReference type="PROSITE" id="PS51394"/>
    </source>
</evidence>
<feature type="repeat" description="WD" evidence="5">
    <location>
        <begin position="240"/>
        <end position="272"/>
    </location>
</feature>
<comment type="subcellular location">
    <subcellularLocation>
        <location evidence="1">Cytoplasm</location>
    </subcellularLocation>
</comment>
<evidence type="ECO:0000313" key="10">
    <source>
        <dbReference type="Proteomes" id="UP000094065"/>
    </source>
</evidence>
<dbReference type="OrthoDB" id="10265988at2759"/>
<evidence type="ECO:0000313" key="9">
    <source>
        <dbReference type="EMBL" id="ODN72797.1"/>
    </source>
</evidence>
<evidence type="ECO:0008006" key="11">
    <source>
        <dbReference type="Google" id="ProtNLM"/>
    </source>
</evidence>
<sequence length="845" mass="90130">MPAPYKLAFSLHGHAADVRHVATPNPAIPLLLSGSRDGSALVWGPSSKSREWDVKLRVEGPEKRYVSCVALTSWNGTAYLLVGSQSGILASYPLPSPASAPPSEDVLPEPVHTLIEHSQNLCCIDVSQDGLIATGSWDKSVIVWKDFKKAVSIKAHEQAVWSVKFVGEDRLLTASADNKIILHSLDVASGRSTPLQTYTGHTQPVRGLALRPDGQGFWSCSNDGNINIYSFDKPAPMNTLSGHTSFVYSITALPDGSGAISTGEDGTMRVWSDSELLQTIPHTSNSLWSCTTAPPPPSSPSSGPYIVSASEDSTIRFFTNSPELVAPEEELGVWDGEVKGRQLDKSQVGDVKHSDLPGIEALGREGKKDGQVLMIKNNGQVEAYQWSAPESTWQQVGQVVDAIGQSRKQLYQGREYDYVFDVDVSEGMPPLKLPYNTAQNPWIAAQKFLEDNELPGSYLDQVVQFIEKNTKGETLGGGEAQGYVDPFTGGSRYTGGGVPMAGGQANTGDPFTGGSRYTGGGVPTHTPSYGGGDPFTSSGAYSSTPQPTSTTPAAKKQKQGVLPVKSWLAFKQINVAAVKGKVAQFNEELKGTDAELTTDENKALTEVYAFLSLPSVALPNPESRNGLEKFDPNTLTGIISRWPEEKRFPLFDLLRALSATSPATSALSPAIFTQTLQASSGAALSKPQDTNLLLTLRALANKFNTSSGRGVLNQVTTGQQVLTALGGISWQSAGKNSRLAAATVALNYSISAQLSLLPPSLAPLLLELVIAIIETEKVEGGDTETVYRAAVAFGNLISAEKVSGGLAVGKVEEGRAVVKKWMGKEPRLGELGREIEEKLSQGYAV</sequence>
<dbReference type="GO" id="GO:0010992">
    <property type="term" value="P:ubiquitin recycling"/>
    <property type="evidence" value="ECO:0007669"/>
    <property type="project" value="TreeGrafter"/>
</dbReference>
<name>A0A1E3H8Y6_9TREE</name>
<feature type="repeat" description="WD" evidence="5">
    <location>
        <begin position="198"/>
        <end position="239"/>
    </location>
</feature>
<evidence type="ECO:0000256" key="5">
    <source>
        <dbReference type="PROSITE-ProRule" id="PRU00221"/>
    </source>
</evidence>
<dbReference type="PROSITE" id="PS51394">
    <property type="entry name" value="PFU"/>
    <property type="match status" value="1"/>
</dbReference>
<organism evidence="9 10">
    <name type="scientific">Cryptococcus amylolentus CBS 6039</name>
    <dbReference type="NCBI Taxonomy" id="1295533"/>
    <lineage>
        <taxon>Eukaryota</taxon>
        <taxon>Fungi</taxon>
        <taxon>Dikarya</taxon>
        <taxon>Basidiomycota</taxon>
        <taxon>Agaricomycotina</taxon>
        <taxon>Tremellomycetes</taxon>
        <taxon>Tremellales</taxon>
        <taxon>Cryptococcaceae</taxon>
        <taxon>Cryptococcus</taxon>
    </lineage>
</organism>
<dbReference type="Gene3D" id="3.10.20.870">
    <property type="entry name" value="PFU (PLAA family ubiquitin binding), C-terminal domain"/>
    <property type="match status" value="1"/>
</dbReference>
<dbReference type="PANTHER" id="PTHR19849:SF0">
    <property type="entry name" value="PHOSPHOLIPASE A-2-ACTIVATING PROTEIN"/>
    <property type="match status" value="1"/>
</dbReference>
<dbReference type="RefSeq" id="XP_018988738.1">
    <property type="nucleotide sequence ID" value="XM_019143075.1"/>
</dbReference>
<dbReference type="EMBL" id="AWGJ01000014">
    <property type="protein sequence ID" value="ODN72797.1"/>
    <property type="molecule type" value="Genomic_DNA"/>
</dbReference>
<feature type="region of interest" description="Disordered" evidence="6">
    <location>
        <begin position="521"/>
        <end position="557"/>
    </location>
</feature>
<keyword evidence="2" id="KW-0963">Cytoplasm</keyword>
<protein>
    <recommendedName>
        <fullName evidence="11">Phospholipase A-2-activating protein</fullName>
    </recommendedName>
</protein>
<feature type="domain" description="PUL" evidence="8">
    <location>
        <begin position="560"/>
        <end position="838"/>
    </location>
</feature>
<evidence type="ECO:0000256" key="2">
    <source>
        <dbReference type="ARBA" id="ARBA00022490"/>
    </source>
</evidence>
<dbReference type="PROSITE" id="PS50082">
    <property type="entry name" value="WD_REPEATS_2"/>
    <property type="match status" value="3"/>
</dbReference>
<dbReference type="SMART" id="SM00320">
    <property type="entry name" value="WD40"/>
    <property type="match status" value="6"/>
</dbReference>
<accession>A0A1E3H8Y6</accession>
<dbReference type="Pfam" id="PF00400">
    <property type="entry name" value="WD40"/>
    <property type="match status" value="6"/>
</dbReference>
<dbReference type="InterPro" id="IPR036322">
    <property type="entry name" value="WD40_repeat_dom_sf"/>
</dbReference>
<dbReference type="Proteomes" id="UP000094065">
    <property type="component" value="Unassembled WGS sequence"/>
</dbReference>
<dbReference type="GO" id="GO:0043161">
    <property type="term" value="P:proteasome-mediated ubiquitin-dependent protein catabolic process"/>
    <property type="evidence" value="ECO:0007669"/>
    <property type="project" value="TreeGrafter"/>
</dbReference>
<proteinExistence type="predicted"/>
<dbReference type="GO" id="GO:0005737">
    <property type="term" value="C:cytoplasm"/>
    <property type="evidence" value="ECO:0007669"/>
    <property type="project" value="UniProtKB-SubCell"/>
</dbReference>
<dbReference type="InterPro" id="IPR015155">
    <property type="entry name" value="PFU"/>
</dbReference>
<dbReference type="Gene3D" id="2.130.10.10">
    <property type="entry name" value="YVTN repeat-like/Quinoprotein amine dehydrogenase"/>
    <property type="match status" value="1"/>
</dbReference>
<feature type="compositionally biased region" description="Low complexity" evidence="6">
    <location>
        <begin position="542"/>
        <end position="552"/>
    </location>
</feature>
<feature type="repeat" description="WD" evidence="5">
    <location>
        <begin position="114"/>
        <end position="145"/>
    </location>
</feature>
<dbReference type="GO" id="GO:0043130">
    <property type="term" value="F:ubiquitin binding"/>
    <property type="evidence" value="ECO:0007669"/>
    <property type="project" value="TreeGrafter"/>
</dbReference>
<dbReference type="InterPro" id="IPR038122">
    <property type="entry name" value="PFU_sf"/>
</dbReference>
<dbReference type="GeneID" id="30159542"/>
<feature type="domain" description="PFU" evidence="7">
    <location>
        <begin position="385"/>
        <end position="480"/>
    </location>
</feature>
<dbReference type="InterPro" id="IPR015943">
    <property type="entry name" value="WD40/YVTN_repeat-like_dom_sf"/>
</dbReference>
<evidence type="ECO:0000256" key="1">
    <source>
        <dbReference type="ARBA" id="ARBA00004496"/>
    </source>
</evidence>
<comment type="caution">
    <text evidence="9">The sequence shown here is derived from an EMBL/GenBank/DDBJ whole genome shotgun (WGS) entry which is preliminary data.</text>
</comment>
<dbReference type="InterPro" id="IPR001680">
    <property type="entry name" value="WD40_rpt"/>
</dbReference>
<dbReference type="Pfam" id="PF08324">
    <property type="entry name" value="PUL"/>
    <property type="match status" value="1"/>
</dbReference>
<dbReference type="InterPro" id="IPR011989">
    <property type="entry name" value="ARM-like"/>
</dbReference>
<dbReference type="Gene3D" id="1.25.10.10">
    <property type="entry name" value="Leucine-rich Repeat Variant"/>
    <property type="match status" value="1"/>
</dbReference>
<evidence type="ECO:0000256" key="3">
    <source>
        <dbReference type="ARBA" id="ARBA00022574"/>
    </source>
</evidence>
<dbReference type="PROSITE" id="PS50294">
    <property type="entry name" value="WD_REPEATS_REGION"/>
    <property type="match status" value="1"/>
</dbReference>
<keyword evidence="4" id="KW-0677">Repeat</keyword>
<keyword evidence="3 5" id="KW-0853">WD repeat</keyword>
<dbReference type="CDD" id="cd00200">
    <property type="entry name" value="WD40"/>
    <property type="match status" value="1"/>
</dbReference>
<dbReference type="AlphaFoldDB" id="A0A1E3H8Y6"/>
<dbReference type="STRING" id="1295533.A0A1E3H8Y6"/>
<evidence type="ECO:0000259" key="8">
    <source>
        <dbReference type="PROSITE" id="PS51396"/>
    </source>
</evidence>